<dbReference type="Proteomes" id="UP001597532">
    <property type="component" value="Unassembled WGS sequence"/>
</dbReference>
<dbReference type="CDD" id="cd16025">
    <property type="entry name" value="PAS_like"/>
    <property type="match status" value="1"/>
</dbReference>
<name>A0ABW5VGM3_9FLAO</name>
<dbReference type="InterPro" id="IPR000917">
    <property type="entry name" value="Sulfatase_N"/>
</dbReference>
<comment type="caution">
    <text evidence="6">The sequence shown here is derived from an EMBL/GenBank/DDBJ whole genome shotgun (WGS) entry which is preliminary data.</text>
</comment>
<dbReference type="InterPro" id="IPR017850">
    <property type="entry name" value="Alkaline_phosphatase_core_sf"/>
</dbReference>
<dbReference type="Pfam" id="PF00884">
    <property type="entry name" value="Sulfatase"/>
    <property type="match status" value="1"/>
</dbReference>
<gene>
    <name evidence="6" type="ORF">ACFS1K_13440</name>
</gene>
<evidence type="ECO:0000313" key="6">
    <source>
        <dbReference type="EMBL" id="MFD2790772.1"/>
    </source>
</evidence>
<keyword evidence="4" id="KW-0106">Calcium</keyword>
<sequence>MIIKNIIKIILYVGTVVLAVSLSSCSVEKPKDKRPNIVLIMADDMGYSDIGCYGGEIATPNLDFLAAKGVRFTNFYNAAKCCPTRASLLTGVYHHEAGMGRMVSESGKEIKPGPYQGFLNNQTITLAEGLKRAGYATYMSGKWHVGERKEHWPTKRGFDQYFGLISGASSYYELLDQKERKRVMAYNGESWHPPSEGFYMTDAFTDKAISFISEHETKDSDQPFFLYLAYNAPHWPLHALPEDIAKYEGKYTIGWDEIRKNRFAKQLELGIVKSNSILSSRTLTIPSWDSVENKEDWAFRMQVYAAMVDRMDQGIGKVIKQLEKAGELDNTLIVFISDNGGSAENVESRNLDIDGSVIGEKGSYKAYKEPWANASNTPYRQYKNDMYEGGIASPCIVYWAKEIKESRIESNQFGHILDIMPTFLEVAGVDYSEVSNGQLLIPLKGQSILPVLNNRTITRDKPFYWEFAGAKAMRSGDMKLVKGTTTDWELYNLENDPHELSDLSAEKPGMVEAMKNSYQEWAIEVGVK</sequence>
<dbReference type="EMBL" id="JBHUOK010000030">
    <property type="protein sequence ID" value="MFD2790772.1"/>
    <property type="molecule type" value="Genomic_DNA"/>
</dbReference>
<proteinExistence type="inferred from homology"/>
<evidence type="ECO:0000259" key="5">
    <source>
        <dbReference type="Pfam" id="PF00884"/>
    </source>
</evidence>
<organism evidence="6 7">
    <name type="scientific">Arenibacter antarcticus</name>
    <dbReference type="NCBI Taxonomy" id="2040469"/>
    <lineage>
        <taxon>Bacteria</taxon>
        <taxon>Pseudomonadati</taxon>
        <taxon>Bacteroidota</taxon>
        <taxon>Flavobacteriia</taxon>
        <taxon>Flavobacteriales</taxon>
        <taxon>Flavobacteriaceae</taxon>
        <taxon>Arenibacter</taxon>
    </lineage>
</organism>
<reference evidence="7" key="1">
    <citation type="journal article" date="2019" name="Int. J. Syst. Evol. Microbiol.">
        <title>The Global Catalogue of Microorganisms (GCM) 10K type strain sequencing project: providing services to taxonomists for standard genome sequencing and annotation.</title>
        <authorList>
            <consortium name="The Broad Institute Genomics Platform"/>
            <consortium name="The Broad Institute Genome Sequencing Center for Infectious Disease"/>
            <person name="Wu L."/>
            <person name="Ma J."/>
        </authorList>
    </citation>
    <scope>NUCLEOTIDE SEQUENCE [LARGE SCALE GENOMIC DNA]</scope>
    <source>
        <strain evidence="7">KCTC 52924</strain>
    </source>
</reference>
<dbReference type="Gene3D" id="3.30.1120.10">
    <property type="match status" value="1"/>
</dbReference>
<evidence type="ECO:0000313" key="7">
    <source>
        <dbReference type="Proteomes" id="UP001597532"/>
    </source>
</evidence>
<dbReference type="PANTHER" id="PTHR42693:SF53">
    <property type="entry name" value="ENDO-4-O-SULFATASE"/>
    <property type="match status" value="1"/>
</dbReference>
<dbReference type="Gene3D" id="3.40.720.10">
    <property type="entry name" value="Alkaline Phosphatase, subunit A"/>
    <property type="match status" value="1"/>
</dbReference>
<keyword evidence="3 6" id="KW-0378">Hydrolase</keyword>
<keyword evidence="2" id="KW-0479">Metal-binding</keyword>
<dbReference type="SUPFAM" id="SSF53649">
    <property type="entry name" value="Alkaline phosphatase-like"/>
    <property type="match status" value="1"/>
</dbReference>
<evidence type="ECO:0000256" key="4">
    <source>
        <dbReference type="ARBA" id="ARBA00022837"/>
    </source>
</evidence>
<dbReference type="PROSITE" id="PS51257">
    <property type="entry name" value="PROKAR_LIPOPROTEIN"/>
    <property type="match status" value="1"/>
</dbReference>
<dbReference type="PANTHER" id="PTHR42693">
    <property type="entry name" value="ARYLSULFATASE FAMILY MEMBER"/>
    <property type="match status" value="1"/>
</dbReference>
<protein>
    <submittedName>
        <fullName evidence="6">Arylsulfatase</fullName>
        <ecNumber evidence="6">3.1.6.-</ecNumber>
    </submittedName>
</protein>
<keyword evidence="7" id="KW-1185">Reference proteome</keyword>
<dbReference type="EC" id="3.1.6.-" evidence="6"/>
<dbReference type="PROSITE" id="PS00149">
    <property type="entry name" value="SULFATASE_2"/>
    <property type="match status" value="1"/>
</dbReference>
<dbReference type="InterPro" id="IPR050738">
    <property type="entry name" value="Sulfatase"/>
</dbReference>
<dbReference type="InterPro" id="IPR024607">
    <property type="entry name" value="Sulfatase_CS"/>
</dbReference>
<evidence type="ECO:0000256" key="2">
    <source>
        <dbReference type="ARBA" id="ARBA00022723"/>
    </source>
</evidence>
<dbReference type="GO" id="GO:0016787">
    <property type="term" value="F:hydrolase activity"/>
    <property type="evidence" value="ECO:0007669"/>
    <property type="project" value="UniProtKB-KW"/>
</dbReference>
<comment type="similarity">
    <text evidence="1">Belongs to the sulfatase family.</text>
</comment>
<dbReference type="RefSeq" id="WP_251806529.1">
    <property type="nucleotide sequence ID" value="NZ_CP166679.1"/>
</dbReference>
<evidence type="ECO:0000256" key="1">
    <source>
        <dbReference type="ARBA" id="ARBA00008779"/>
    </source>
</evidence>
<evidence type="ECO:0000256" key="3">
    <source>
        <dbReference type="ARBA" id="ARBA00022801"/>
    </source>
</evidence>
<accession>A0ABW5VGM3</accession>
<feature type="domain" description="Sulfatase N-terminal" evidence="5">
    <location>
        <begin position="35"/>
        <end position="429"/>
    </location>
</feature>